<dbReference type="PANTHER" id="PTHR43779:SF2">
    <property type="entry name" value="ALPHA-KETOGLUTARATE-DEPENDENT XANTHINE DIOXYGENASE XAN1"/>
    <property type="match status" value="1"/>
</dbReference>
<dbReference type="Proteomes" id="UP000465221">
    <property type="component" value="Unassembled WGS sequence"/>
</dbReference>
<feature type="region of interest" description="Disordered" evidence="7">
    <location>
        <begin position="363"/>
        <end position="382"/>
    </location>
</feature>
<dbReference type="GO" id="GO:0046872">
    <property type="term" value="F:metal ion binding"/>
    <property type="evidence" value="ECO:0007669"/>
    <property type="project" value="UniProtKB-KW"/>
</dbReference>
<keyword evidence="4" id="KW-0223">Dioxygenase</keyword>
<dbReference type="EMBL" id="BLKC01000083">
    <property type="protein sequence ID" value="GFF50302.1"/>
    <property type="molecule type" value="Genomic_DNA"/>
</dbReference>
<sequence>MGSLTSWAVTPLGRKSDEKWNFGASVTGVDLNNIASDDIKVLRDEVWRHKVVIVKGQHKLDPKKQWDLIRSLDPETTDEGKGSNDRRNGLLTRARCIPGAGNVRVFGKGYLGEDHHGYKNLTLDRFLNHQWHISPPSKEDFESGLTRFQRWHFDAPLYADEPTWFTCLHIVKLPKGPDLTVEWADGSGHTMKIPPGRTAFFSSVQLYDMLSPEEKNLVDHSWVEYAPHPFKWIQHCKSRNTGLGIAGGGHLPDEELENYDPTAVKRYPMVWVNRLTGEKSFQVHGICVRKLYLRSSPDEQPRIIEDITEIQDFVLSIQNRILKPEYILPAPFEEGDLVIWDNYSLFHSAIDYPERYGPKAFHKADSGGSAGPKGPVQIPMAE</sequence>
<protein>
    <recommendedName>
        <fullName evidence="8">TauD/TfdA-like domain-containing protein</fullName>
    </recommendedName>
</protein>
<organism evidence="9 10">
    <name type="scientific">Aspergillus udagawae</name>
    <dbReference type="NCBI Taxonomy" id="91492"/>
    <lineage>
        <taxon>Eukaryota</taxon>
        <taxon>Fungi</taxon>
        <taxon>Dikarya</taxon>
        <taxon>Ascomycota</taxon>
        <taxon>Pezizomycotina</taxon>
        <taxon>Eurotiomycetes</taxon>
        <taxon>Eurotiomycetidae</taxon>
        <taxon>Eurotiales</taxon>
        <taxon>Aspergillaceae</taxon>
        <taxon>Aspergillus</taxon>
        <taxon>Aspergillus subgen. Fumigati</taxon>
    </lineage>
</organism>
<gene>
    <name evidence="9" type="ORF">IFM46972_09012</name>
</gene>
<evidence type="ECO:0000256" key="1">
    <source>
        <dbReference type="ARBA" id="ARBA00001954"/>
    </source>
</evidence>
<evidence type="ECO:0000256" key="3">
    <source>
        <dbReference type="ARBA" id="ARBA00022723"/>
    </source>
</evidence>
<comment type="cofactor">
    <cofactor evidence="1">
        <name>Fe(2+)</name>
        <dbReference type="ChEBI" id="CHEBI:29033"/>
    </cofactor>
</comment>
<evidence type="ECO:0000313" key="10">
    <source>
        <dbReference type="Proteomes" id="UP000465221"/>
    </source>
</evidence>
<accession>A0A8H3PFG7</accession>
<dbReference type="SUPFAM" id="SSF51197">
    <property type="entry name" value="Clavaminate synthase-like"/>
    <property type="match status" value="1"/>
</dbReference>
<evidence type="ECO:0000256" key="6">
    <source>
        <dbReference type="ARBA" id="ARBA00023004"/>
    </source>
</evidence>
<dbReference type="PANTHER" id="PTHR43779">
    <property type="entry name" value="DIOXYGENASE RV0097-RELATED"/>
    <property type="match status" value="1"/>
</dbReference>
<reference evidence="9 10" key="1">
    <citation type="submission" date="2020-01" db="EMBL/GenBank/DDBJ databases">
        <title>Draft genome sequence of Aspergillus udagawae IFM 46972.</title>
        <authorList>
            <person name="Takahashi H."/>
            <person name="Yaguchi T."/>
        </authorList>
    </citation>
    <scope>NUCLEOTIDE SEQUENCE [LARGE SCALE GENOMIC DNA]</scope>
    <source>
        <strain evidence="9 10">IFM 46972</strain>
    </source>
</reference>
<dbReference type="InterPro" id="IPR051178">
    <property type="entry name" value="TfdA_dioxygenase"/>
</dbReference>
<evidence type="ECO:0000256" key="7">
    <source>
        <dbReference type="SAM" id="MobiDB-lite"/>
    </source>
</evidence>
<dbReference type="AlphaFoldDB" id="A0A8H3PFG7"/>
<keyword evidence="6" id="KW-0408">Iron</keyword>
<dbReference type="Gene3D" id="3.60.130.10">
    <property type="entry name" value="Clavaminate synthase-like"/>
    <property type="match status" value="1"/>
</dbReference>
<dbReference type="GO" id="GO:0051213">
    <property type="term" value="F:dioxygenase activity"/>
    <property type="evidence" value="ECO:0007669"/>
    <property type="project" value="UniProtKB-KW"/>
</dbReference>
<dbReference type="Pfam" id="PF02668">
    <property type="entry name" value="TauD"/>
    <property type="match status" value="1"/>
</dbReference>
<name>A0A8H3PFG7_9EURO</name>
<evidence type="ECO:0000256" key="5">
    <source>
        <dbReference type="ARBA" id="ARBA00023002"/>
    </source>
</evidence>
<evidence type="ECO:0000256" key="4">
    <source>
        <dbReference type="ARBA" id="ARBA00022964"/>
    </source>
</evidence>
<keyword evidence="5" id="KW-0560">Oxidoreductase</keyword>
<keyword evidence="3" id="KW-0479">Metal-binding</keyword>
<proteinExistence type="inferred from homology"/>
<dbReference type="InterPro" id="IPR003819">
    <property type="entry name" value="TauD/TfdA-like"/>
</dbReference>
<comment type="caution">
    <text evidence="9">The sequence shown here is derived from an EMBL/GenBank/DDBJ whole genome shotgun (WGS) entry which is preliminary data.</text>
</comment>
<evidence type="ECO:0000256" key="2">
    <source>
        <dbReference type="ARBA" id="ARBA00005896"/>
    </source>
</evidence>
<feature type="domain" description="TauD/TfdA-like" evidence="8">
    <location>
        <begin position="11"/>
        <end position="354"/>
    </location>
</feature>
<evidence type="ECO:0000313" key="9">
    <source>
        <dbReference type="EMBL" id="GFF50302.1"/>
    </source>
</evidence>
<dbReference type="InterPro" id="IPR042098">
    <property type="entry name" value="TauD-like_sf"/>
</dbReference>
<comment type="similarity">
    <text evidence="2">Belongs to the TfdA dioxygenase family.</text>
</comment>
<evidence type="ECO:0000259" key="8">
    <source>
        <dbReference type="Pfam" id="PF02668"/>
    </source>
</evidence>